<dbReference type="GO" id="GO:0003824">
    <property type="term" value="F:catalytic activity"/>
    <property type="evidence" value="ECO:0007669"/>
    <property type="project" value="InterPro"/>
</dbReference>
<evidence type="ECO:0000313" key="3">
    <source>
        <dbReference type="Proteomes" id="UP000638263"/>
    </source>
</evidence>
<protein>
    <recommendedName>
        <fullName evidence="1">Fumarylacetoacetase-like C-terminal domain-containing protein</fullName>
    </recommendedName>
</protein>
<evidence type="ECO:0000259" key="1">
    <source>
        <dbReference type="Pfam" id="PF01557"/>
    </source>
</evidence>
<name>A0A917VXF5_9NOCA</name>
<feature type="domain" description="Fumarylacetoacetase-like C-terminal" evidence="1">
    <location>
        <begin position="117"/>
        <end position="323"/>
    </location>
</feature>
<dbReference type="Pfam" id="PF01557">
    <property type="entry name" value="FAA_hydrolase"/>
    <property type="match status" value="1"/>
</dbReference>
<accession>A0A917VXF5</accession>
<dbReference type="RefSeq" id="WP_058852979.1">
    <property type="nucleotide sequence ID" value="NZ_BMMH01000029.1"/>
</dbReference>
<dbReference type="Proteomes" id="UP000638263">
    <property type="component" value="Unassembled WGS sequence"/>
</dbReference>
<dbReference type="PANTHER" id="PTHR43211">
    <property type="entry name" value="FUMARYLACETOACETATE HYDROLASE"/>
    <property type="match status" value="1"/>
</dbReference>
<evidence type="ECO:0000313" key="2">
    <source>
        <dbReference type="EMBL" id="GGL41752.1"/>
    </source>
</evidence>
<keyword evidence="3" id="KW-1185">Reference proteome</keyword>
<dbReference type="InterPro" id="IPR036663">
    <property type="entry name" value="Fumarylacetoacetase_C_sf"/>
</dbReference>
<dbReference type="AlphaFoldDB" id="A0A917VXF5"/>
<comment type="caution">
    <text evidence="2">The sequence shown here is derived from an EMBL/GenBank/DDBJ whole genome shotgun (WGS) entry which is preliminary data.</text>
</comment>
<dbReference type="SUPFAM" id="SSF56529">
    <property type="entry name" value="FAH"/>
    <property type="match status" value="1"/>
</dbReference>
<dbReference type="InterPro" id="IPR011234">
    <property type="entry name" value="Fumarylacetoacetase-like_C"/>
</dbReference>
<sequence length="334" mass="35584">MRYVTFALDTSLGPFTRAGCLTAAGDVIDLNSAYRSTLSDKLDPERASAVADAIVPPDLIGLLGNGSLGRDAVTEAIDSLPTDTPGTRDTSGTTLVHARDAVRLLSPLPRPTSLRDCSAYEKHIANSTRGRIPKRWYDAPTYYKGNPASVIGDGDDVIVPPGVDKCDYELEYAVVVGKAGRDLGATEALDHIAGYLVFNDVSIRDVQFREMSVGLGPAKSKDLDGTNVLGPALVTPDEWDPHEEQRMRALVNGEEWSVGVTTTIHFSVGEILSHISRGETLRVGDVVGTGTVGGGCGLELGRYPVAGDTVTLDIDGLGRLTNTWRAHEQHEGTS</sequence>
<reference evidence="2" key="1">
    <citation type="journal article" date="2014" name="Int. J. Syst. Evol. Microbiol.">
        <title>Complete genome sequence of Corynebacterium casei LMG S-19264T (=DSM 44701T), isolated from a smear-ripened cheese.</title>
        <authorList>
            <consortium name="US DOE Joint Genome Institute (JGI-PGF)"/>
            <person name="Walter F."/>
            <person name="Albersmeier A."/>
            <person name="Kalinowski J."/>
            <person name="Ruckert C."/>
        </authorList>
    </citation>
    <scope>NUCLEOTIDE SEQUENCE</scope>
    <source>
        <strain evidence="2">CGMCC 4.3508</strain>
    </source>
</reference>
<organism evidence="2 3">
    <name type="scientific">Nocardia jinanensis</name>
    <dbReference type="NCBI Taxonomy" id="382504"/>
    <lineage>
        <taxon>Bacteria</taxon>
        <taxon>Bacillati</taxon>
        <taxon>Actinomycetota</taxon>
        <taxon>Actinomycetes</taxon>
        <taxon>Mycobacteriales</taxon>
        <taxon>Nocardiaceae</taxon>
        <taxon>Nocardia</taxon>
    </lineage>
</organism>
<gene>
    <name evidence="2" type="ORF">GCM10011588_65540</name>
</gene>
<proteinExistence type="predicted"/>
<reference evidence="2" key="2">
    <citation type="submission" date="2020-09" db="EMBL/GenBank/DDBJ databases">
        <authorList>
            <person name="Sun Q."/>
            <person name="Zhou Y."/>
        </authorList>
    </citation>
    <scope>NUCLEOTIDE SEQUENCE</scope>
    <source>
        <strain evidence="2">CGMCC 4.3508</strain>
    </source>
</reference>
<dbReference type="EMBL" id="BMMH01000029">
    <property type="protein sequence ID" value="GGL41752.1"/>
    <property type="molecule type" value="Genomic_DNA"/>
</dbReference>
<dbReference type="PANTHER" id="PTHR43211:SF1">
    <property type="entry name" value="BLL6422 PROTEIN"/>
    <property type="match status" value="1"/>
</dbReference>
<dbReference type="Gene3D" id="3.90.850.10">
    <property type="entry name" value="Fumarylacetoacetase-like, C-terminal domain"/>
    <property type="match status" value="1"/>
</dbReference>